<name>A0A7J9IHU3_9ROSI</name>
<sequence>MTSCFAIACILLGKLSLLFNIAY</sequence>
<reference evidence="1 2" key="1">
    <citation type="journal article" date="2019" name="Genome Biol. Evol.">
        <title>Insights into the evolution of the New World diploid cottons (Gossypium, subgenus Houzingenia) based on genome sequencing.</title>
        <authorList>
            <person name="Grover C.E."/>
            <person name="Arick M.A. 2nd"/>
            <person name="Thrash A."/>
            <person name="Conover J.L."/>
            <person name="Sanders W.S."/>
            <person name="Peterson D.G."/>
            <person name="Frelichowski J.E."/>
            <person name="Scheffler J.A."/>
            <person name="Scheffler B.E."/>
            <person name="Wendel J.F."/>
        </authorList>
    </citation>
    <scope>NUCLEOTIDE SEQUENCE [LARGE SCALE GENOMIC DNA]</scope>
    <source>
        <strain evidence="1">6</strain>
        <tissue evidence="1">Leaf</tissue>
    </source>
</reference>
<evidence type="ECO:0000313" key="1">
    <source>
        <dbReference type="EMBL" id="MBA0821699.1"/>
    </source>
</evidence>
<keyword evidence="2" id="KW-1185">Reference proteome</keyword>
<evidence type="ECO:0000313" key="2">
    <source>
        <dbReference type="Proteomes" id="UP000593575"/>
    </source>
</evidence>
<organism evidence="1 2">
    <name type="scientific">Gossypium armourianum</name>
    <dbReference type="NCBI Taxonomy" id="34283"/>
    <lineage>
        <taxon>Eukaryota</taxon>
        <taxon>Viridiplantae</taxon>
        <taxon>Streptophyta</taxon>
        <taxon>Embryophyta</taxon>
        <taxon>Tracheophyta</taxon>
        <taxon>Spermatophyta</taxon>
        <taxon>Magnoliopsida</taxon>
        <taxon>eudicotyledons</taxon>
        <taxon>Gunneridae</taxon>
        <taxon>Pentapetalae</taxon>
        <taxon>rosids</taxon>
        <taxon>malvids</taxon>
        <taxon>Malvales</taxon>
        <taxon>Malvaceae</taxon>
        <taxon>Malvoideae</taxon>
        <taxon>Gossypium</taxon>
    </lineage>
</organism>
<dbReference type="Proteomes" id="UP000593575">
    <property type="component" value="Unassembled WGS sequence"/>
</dbReference>
<dbReference type="EMBL" id="JABFAE010000001">
    <property type="protein sequence ID" value="MBA0821699.1"/>
    <property type="molecule type" value="Genomic_DNA"/>
</dbReference>
<gene>
    <name evidence="1" type="ORF">Goarm_018539</name>
</gene>
<proteinExistence type="predicted"/>
<dbReference type="AlphaFoldDB" id="A0A7J9IHU3"/>
<comment type="caution">
    <text evidence="1">The sequence shown here is derived from an EMBL/GenBank/DDBJ whole genome shotgun (WGS) entry which is preliminary data.</text>
</comment>
<protein>
    <submittedName>
        <fullName evidence="1">Uncharacterized protein</fullName>
    </submittedName>
</protein>
<accession>A0A7J9IHU3</accession>